<gene>
    <name evidence="16" type="ORF">QN277_008346</name>
</gene>
<evidence type="ECO:0000256" key="1">
    <source>
        <dbReference type="ARBA" id="ARBA00004123"/>
    </source>
</evidence>
<dbReference type="SMART" id="SM00220">
    <property type="entry name" value="S_TKc"/>
    <property type="match status" value="1"/>
</dbReference>
<comment type="subcellular location">
    <subcellularLocation>
        <location evidence="1">Nucleus</location>
    </subcellularLocation>
</comment>
<evidence type="ECO:0000256" key="4">
    <source>
        <dbReference type="ARBA" id="ARBA00022553"/>
    </source>
</evidence>
<evidence type="ECO:0000256" key="13">
    <source>
        <dbReference type="PROSITE-ProRule" id="PRU10141"/>
    </source>
</evidence>
<evidence type="ECO:0000313" key="16">
    <source>
        <dbReference type="EMBL" id="KAK4255334.1"/>
    </source>
</evidence>
<evidence type="ECO:0000256" key="8">
    <source>
        <dbReference type="ARBA" id="ARBA00022777"/>
    </source>
</evidence>
<proteinExistence type="inferred from homology"/>
<dbReference type="InterPro" id="IPR052751">
    <property type="entry name" value="Plant_MAPKKK"/>
</dbReference>
<dbReference type="PROSITE" id="PS00107">
    <property type="entry name" value="PROTEIN_KINASE_ATP"/>
    <property type="match status" value="1"/>
</dbReference>
<keyword evidence="5" id="KW-0808">Transferase</keyword>
<keyword evidence="8" id="KW-0418">Kinase</keyword>
<keyword evidence="17" id="KW-1185">Reference proteome</keyword>
<dbReference type="PANTHER" id="PTHR48011">
    <property type="entry name" value="CCR4-NOT TRANSCRIPTIONAL COMPLEX SUBUNIT CAF120-RELATED"/>
    <property type="match status" value="1"/>
</dbReference>
<feature type="binding site" evidence="13">
    <location>
        <position position="32"/>
    </location>
    <ligand>
        <name>ATP</name>
        <dbReference type="ChEBI" id="CHEBI:30616"/>
    </ligand>
</feature>
<organism evidence="16 17">
    <name type="scientific">Acacia crassicarpa</name>
    <name type="common">northern wattle</name>
    <dbReference type="NCBI Taxonomy" id="499986"/>
    <lineage>
        <taxon>Eukaryota</taxon>
        <taxon>Viridiplantae</taxon>
        <taxon>Streptophyta</taxon>
        <taxon>Embryophyta</taxon>
        <taxon>Tracheophyta</taxon>
        <taxon>Spermatophyta</taxon>
        <taxon>Magnoliopsida</taxon>
        <taxon>eudicotyledons</taxon>
        <taxon>Gunneridae</taxon>
        <taxon>Pentapetalae</taxon>
        <taxon>rosids</taxon>
        <taxon>fabids</taxon>
        <taxon>Fabales</taxon>
        <taxon>Fabaceae</taxon>
        <taxon>Caesalpinioideae</taxon>
        <taxon>mimosoid clade</taxon>
        <taxon>Acacieae</taxon>
        <taxon>Acacia</taxon>
    </lineage>
</organism>
<dbReference type="EMBL" id="JAWXYG010000013">
    <property type="protein sequence ID" value="KAK4255334.1"/>
    <property type="molecule type" value="Genomic_DNA"/>
</dbReference>
<dbReference type="InterPro" id="IPR017441">
    <property type="entry name" value="Protein_kinase_ATP_BS"/>
</dbReference>
<dbReference type="PROSITE" id="PS50011">
    <property type="entry name" value="PROTEIN_KINASE_DOM"/>
    <property type="match status" value="1"/>
</dbReference>
<evidence type="ECO:0000256" key="11">
    <source>
        <dbReference type="ARBA" id="ARBA00047559"/>
    </source>
</evidence>
<dbReference type="SUPFAM" id="SSF56112">
    <property type="entry name" value="Protein kinase-like (PK-like)"/>
    <property type="match status" value="1"/>
</dbReference>
<feature type="domain" description="Protein kinase" evidence="15">
    <location>
        <begin position="3"/>
        <end position="253"/>
    </location>
</feature>
<dbReference type="Pfam" id="PF00069">
    <property type="entry name" value="Pkinase"/>
    <property type="match status" value="1"/>
</dbReference>
<dbReference type="Gene3D" id="1.10.510.10">
    <property type="entry name" value="Transferase(Phosphotransferase) domain 1"/>
    <property type="match status" value="1"/>
</dbReference>
<evidence type="ECO:0000313" key="17">
    <source>
        <dbReference type="Proteomes" id="UP001293593"/>
    </source>
</evidence>
<dbReference type="GO" id="GO:0009738">
    <property type="term" value="P:abscisic acid-activated signaling pathway"/>
    <property type="evidence" value="ECO:0007669"/>
    <property type="project" value="UniProtKB-KW"/>
</dbReference>
<dbReference type="GO" id="GO:0005634">
    <property type="term" value="C:nucleus"/>
    <property type="evidence" value="ECO:0007669"/>
    <property type="project" value="UniProtKB-SubCell"/>
</dbReference>
<keyword evidence="7 13" id="KW-0547">Nucleotide-binding</keyword>
<comment type="caution">
    <text evidence="16">The sequence shown here is derived from an EMBL/GenBank/DDBJ whole genome shotgun (WGS) entry which is preliminary data.</text>
</comment>
<protein>
    <recommendedName>
        <fullName evidence="2">mitogen-activated protein kinase kinase kinase</fullName>
        <ecNumber evidence="2">2.7.11.25</ecNumber>
    </recommendedName>
</protein>
<evidence type="ECO:0000256" key="9">
    <source>
        <dbReference type="ARBA" id="ARBA00022840"/>
    </source>
</evidence>
<dbReference type="GO" id="GO:0005524">
    <property type="term" value="F:ATP binding"/>
    <property type="evidence" value="ECO:0007669"/>
    <property type="project" value="UniProtKB-UniRule"/>
</dbReference>
<dbReference type="InterPro" id="IPR008271">
    <property type="entry name" value="Ser/Thr_kinase_AS"/>
</dbReference>
<evidence type="ECO:0000256" key="10">
    <source>
        <dbReference type="ARBA" id="ARBA00023242"/>
    </source>
</evidence>
<evidence type="ECO:0000256" key="3">
    <source>
        <dbReference type="ARBA" id="ARBA00022527"/>
    </source>
</evidence>
<dbReference type="InterPro" id="IPR011009">
    <property type="entry name" value="Kinase-like_dom_sf"/>
</dbReference>
<dbReference type="Proteomes" id="UP001293593">
    <property type="component" value="Unassembled WGS sequence"/>
</dbReference>
<evidence type="ECO:0000259" key="15">
    <source>
        <dbReference type="PROSITE" id="PS50011"/>
    </source>
</evidence>
<dbReference type="AlphaFoldDB" id="A0AAE1JLK2"/>
<keyword evidence="10" id="KW-0539">Nucleus</keyword>
<dbReference type="FunFam" id="1.10.510.10:FF:000852">
    <property type="entry name" value="Mitogen-activated protein kinase kinase kinase 17"/>
    <property type="match status" value="1"/>
</dbReference>
<comment type="catalytic activity">
    <reaction evidence="12">
        <text>L-seryl-[protein] + ATP = O-phospho-L-seryl-[protein] + ADP + H(+)</text>
        <dbReference type="Rhea" id="RHEA:17989"/>
        <dbReference type="Rhea" id="RHEA-COMP:9863"/>
        <dbReference type="Rhea" id="RHEA-COMP:11604"/>
        <dbReference type="ChEBI" id="CHEBI:15378"/>
        <dbReference type="ChEBI" id="CHEBI:29999"/>
        <dbReference type="ChEBI" id="CHEBI:30616"/>
        <dbReference type="ChEBI" id="CHEBI:83421"/>
        <dbReference type="ChEBI" id="CHEBI:456216"/>
        <dbReference type="EC" id="2.7.11.25"/>
    </reaction>
</comment>
<dbReference type="PROSITE" id="PS00108">
    <property type="entry name" value="PROTEIN_KINASE_ST"/>
    <property type="match status" value="1"/>
</dbReference>
<dbReference type="GO" id="GO:0019901">
    <property type="term" value="F:protein kinase binding"/>
    <property type="evidence" value="ECO:0007669"/>
    <property type="project" value="UniProtKB-ARBA"/>
</dbReference>
<comment type="similarity">
    <text evidence="14">Belongs to the protein kinase superfamily.</text>
</comment>
<evidence type="ECO:0000256" key="12">
    <source>
        <dbReference type="ARBA" id="ARBA00048329"/>
    </source>
</evidence>
<dbReference type="EC" id="2.7.11.25" evidence="2"/>
<dbReference type="GO" id="GO:0004709">
    <property type="term" value="F:MAP kinase kinase kinase activity"/>
    <property type="evidence" value="ECO:0007669"/>
    <property type="project" value="UniProtKB-EC"/>
</dbReference>
<accession>A0AAE1JLK2</accession>
<name>A0AAE1JLK2_9FABA</name>
<keyword evidence="4" id="KW-0597">Phosphoprotein</keyword>
<dbReference type="GO" id="GO:0006970">
    <property type="term" value="P:response to osmotic stress"/>
    <property type="evidence" value="ECO:0007669"/>
    <property type="project" value="UniProtKB-ARBA"/>
</dbReference>
<evidence type="ECO:0000256" key="5">
    <source>
        <dbReference type="ARBA" id="ARBA00022679"/>
    </source>
</evidence>
<dbReference type="InterPro" id="IPR000719">
    <property type="entry name" value="Prot_kinase_dom"/>
</dbReference>
<dbReference type="CDD" id="cd06606">
    <property type="entry name" value="STKc_MAPKKK"/>
    <property type="match status" value="1"/>
</dbReference>
<evidence type="ECO:0000256" key="2">
    <source>
        <dbReference type="ARBA" id="ARBA00012406"/>
    </source>
</evidence>
<dbReference type="PANTHER" id="PTHR48011:SF4">
    <property type="entry name" value="MITOGEN-ACTIVATED PROTEIN KINASE KINASE KINASE 19"/>
    <property type="match status" value="1"/>
</dbReference>
<keyword evidence="6" id="KW-0938">Abscisic acid signaling pathway</keyword>
<sequence length="400" mass="44650">MDWSRGHTLGHGSSATVSLASSSGSDLVFAVKSSELSCSLFLQREQSVLYTLSSPYIVAYKGCDVTRENNKLFYNLFMEYMPFGTVIQAAQRHGGRLDLGVVGFYTWQILQGLEYLHSNGLVHCDIKSTNILIGEDGAKISDFGCAKRADDMAAPISGTPMFMAPEVARGEEQGCAGDIWALGCTVIEMVSGVSPWPNMVDPFSVLHRIAYSGETPEIPGFLSDEAKDFLDKCLRRDPTERWTATQLLKHPFVTEFNSKSMEKEIQKLNSSSPTCVLEQGFWNSTEEFETHGNLIRTRFENSAADDRIRRLAQFSGEPTWTRDDDNWITIRGADDEASASTSDDRSEESLIKSNVRSRISGCFSGNYEFSEISEMLSTHYNFERGSVNRMTLRPSMSFYS</sequence>
<evidence type="ECO:0000256" key="7">
    <source>
        <dbReference type="ARBA" id="ARBA00022741"/>
    </source>
</evidence>
<reference evidence="16" key="1">
    <citation type="submission" date="2023-10" db="EMBL/GenBank/DDBJ databases">
        <title>Chromosome-level genome of the transformable northern wattle, Acacia crassicarpa.</title>
        <authorList>
            <person name="Massaro I."/>
            <person name="Sinha N.R."/>
            <person name="Poethig S."/>
            <person name="Leichty A.R."/>
        </authorList>
    </citation>
    <scope>NUCLEOTIDE SEQUENCE</scope>
    <source>
        <strain evidence="16">Acra3RX</strain>
        <tissue evidence="16">Leaf</tissue>
    </source>
</reference>
<keyword evidence="3 14" id="KW-0723">Serine/threonine-protein kinase</keyword>
<keyword evidence="9 13" id="KW-0067">ATP-binding</keyword>
<comment type="catalytic activity">
    <reaction evidence="11">
        <text>L-threonyl-[protein] + ATP = O-phospho-L-threonyl-[protein] + ADP + H(+)</text>
        <dbReference type="Rhea" id="RHEA:46608"/>
        <dbReference type="Rhea" id="RHEA-COMP:11060"/>
        <dbReference type="Rhea" id="RHEA-COMP:11605"/>
        <dbReference type="ChEBI" id="CHEBI:15378"/>
        <dbReference type="ChEBI" id="CHEBI:30013"/>
        <dbReference type="ChEBI" id="CHEBI:30616"/>
        <dbReference type="ChEBI" id="CHEBI:61977"/>
        <dbReference type="ChEBI" id="CHEBI:456216"/>
        <dbReference type="EC" id="2.7.11.25"/>
    </reaction>
</comment>
<evidence type="ECO:0000256" key="6">
    <source>
        <dbReference type="ARBA" id="ARBA00022682"/>
    </source>
</evidence>
<evidence type="ECO:0000256" key="14">
    <source>
        <dbReference type="RuleBase" id="RU000304"/>
    </source>
</evidence>